<accession>A0ABS6E3N6</accession>
<dbReference type="EMBL" id="JAHLPM010000002">
    <property type="protein sequence ID" value="MBU5437181.1"/>
    <property type="molecule type" value="Genomic_DNA"/>
</dbReference>
<feature type="domain" description="XdhC- CoxI" evidence="1">
    <location>
        <begin position="15"/>
        <end position="74"/>
    </location>
</feature>
<reference evidence="3 4" key="1">
    <citation type="submission" date="2021-06" db="EMBL/GenBank/DDBJ databases">
        <authorList>
            <person name="Sun Q."/>
            <person name="Li D."/>
        </authorList>
    </citation>
    <scope>NUCLEOTIDE SEQUENCE [LARGE SCALE GENOMIC DNA]</scope>
    <source>
        <strain evidence="3 4">MSJ-40</strain>
    </source>
</reference>
<dbReference type="InterPro" id="IPR052698">
    <property type="entry name" value="MoCofactor_Util/Proc"/>
</dbReference>
<dbReference type="InterPro" id="IPR027051">
    <property type="entry name" value="XdhC_Rossmann_dom"/>
</dbReference>
<proteinExistence type="predicted"/>
<keyword evidence="4" id="KW-1185">Reference proteome</keyword>
<evidence type="ECO:0000313" key="4">
    <source>
        <dbReference type="Proteomes" id="UP000749471"/>
    </source>
</evidence>
<evidence type="ECO:0000259" key="2">
    <source>
        <dbReference type="Pfam" id="PF13478"/>
    </source>
</evidence>
<feature type="domain" description="XdhC Rossmann" evidence="2">
    <location>
        <begin position="107"/>
        <end position="249"/>
    </location>
</feature>
<dbReference type="Pfam" id="PF02625">
    <property type="entry name" value="XdhC_CoxI"/>
    <property type="match status" value="1"/>
</dbReference>
<dbReference type="PANTHER" id="PTHR30388">
    <property type="entry name" value="ALDEHYDE OXIDOREDUCTASE MOLYBDENUM COFACTOR ASSEMBLY PROTEIN"/>
    <property type="match status" value="1"/>
</dbReference>
<gene>
    <name evidence="3" type="ORF">KQI42_04120</name>
</gene>
<name>A0ABS6E3N6_9FIRM</name>
<dbReference type="InterPro" id="IPR003777">
    <property type="entry name" value="XdhC_CoxI"/>
</dbReference>
<dbReference type="Proteomes" id="UP000749471">
    <property type="component" value="Unassembled WGS sequence"/>
</dbReference>
<comment type="caution">
    <text evidence="3">The sequence shown here is derived from an EMBL/GenBank/DDBJ whole genome shotgun (WGS) entry which is preliminary data.</text>
</comment>
<evidence type="ECO:0000259" key="1">
    <source>
        <dbReference type="Pfam" id="PF02625"/>
    </source>
</evidence>
<evidence type="ECO:0000313" key="3">
    <source>
        <dbReference type="EMBL" id="MBU5437181.1"/>
    </source>
</evidence>
<dbReference type="RefSeq" id="WP_216517009.1">
    <property type="nucleotide sequence ID" value="NZ_JAHLPM010000002.1"/>
</dbReference>
<sequence length="264" mass="29025">MADLFVMKKVLEEVEKGKEAAIATITKAKGSTPRGIGATMAVIEDSTTYGTVGGGSLEKKVIELCCEAIKEGNSYSITLPLHEEGIEMICGGEVDVFIDVYKGKSKLFIVGGGHVGHAIYELASLLDFNIVIFEDREEFLNKDRFPLAHDLVHGNIKERLENYPIDNNTYIVIVTRGHKYDQESLEAVVNSSAKYIGVMGSKKKVITMMENLEDKGIDRERLNKVYSPIGLKIDDGTPAEIAFSIIAEILLIKNNGGFLHLKDS</sequence>
<organism evidence="3 4">
    <name type="scientific">Tissierella simiarum</name>
    <dbReference type="NCBI Taxonomy" id="2841534"/>
    <lineage>
        <taxon>Bacteria</taxon>
        <taxon>Bacillati</taxon>
        <taxon>Bacillota</taxon>
        <taxon>Tissierellia</taxon>
        <taxon>Tissierellales</taxon>
        <taxon>Tissierellaceae</taxon>
        <taxon>Tissierella</taxon>
    </lineage>
</organism>
<protein>
    <submittedName>
        <fullName evidence="3">XdhC/CoxI family protein</fullName>
    </submittedName>
</protein>
<dbReference type="PANTHER" id="PTHR30388:SF6">
    <property type="entry name" value="XANTHINE DEHYDROGENASE SUBUNIT A-RELATED"/>
    <property type="match status" value="1"/>
</dbReference>
<dbReference type="Pfam" id="PF13478">
    <property type="entry name" value="XdhC_C"/>
    <property type="match status" value="1"/>
</dbReference>